<reference evidence="2 7" key="2">
    <citation type="submission" date="2019-06" db="EMBL/GenBank/DDBJ databases">
        <title>Complete genome sequence of Bacteroides uniformis NBRC 113350.</title>
        <authorList>
            <person name="Miura T."/>
            <person name="Furukawa M."/>
            <person name="Shimamura M."/>
            <person name="Ohyama Y."/>
            <person name="Yamazoe A."/>
            <person name="Kawasaki H."/>
        </authorList>
    </citation>
    <scope>NUCLEOTIDE SEQUENCE [LARGE SCALE GENOMIC DNA]</scope>
    <source>
        <strain evidence="2 7">NBRC 113350</strain>
    </source>
</reference>
<dbReference type="Proteomes" id="UP000283684">
    <property type="component" value="Unassembled WGS sequence"/>
</dbReference>
<dbReference type="KEGG" id="bun:Bun01g_22550"/>
<keyword evidence="1" id="KW-1133">Transmembrane helix</keyword>
<sequence length="130" mass="15589">MIKLFYIIFWALTICSCTSVRYVPVETVKTEYKTRDSIRHDSIYQRDSVFYMVKGDTVYKYKEKYLYKYLFLNKTDTVLKVDSVQVPYPVEKKLTRWENAKIKVGGWAISFILAFVLTVAVWLVYRRIRK</sequence>
<proteinExistence type="predicted"/>
<accession>A0A413N6P5</accession>
<dbReference type="EMBL" id="QRJL01000002">
    <property type="protein sequence ID" value="RHH33663.1"/>
    <property type="molecule type" value="Genomic_DNA"/>
</dbReference>
<dbReference type="EMBL" id="AP019724">
    <property type="protein sequence ID" value="BBK87885.1"/>
    <property type="molecule type" value="Genomic_DNA"/>
</dbReference>
<gene>
    <name evidence="2" type="ORF">Bun01g_22550</name>
    <name evidence="4" type="ORF">DW216_05835</name>
    <name evidence="3" type="ORF">DW988_19105</name>
</gene>
<keyword evidence="1" id="KW-0472">Membrane</keyword>
<dbReference type="RefSeq" id="WP_117959306.1">
    <property type="nucleotide sequence ID" value="NZ_BAABRW010000014.1"/>
</dbReference>
<organism evidence="3 5">
    <name type="scientific">Bacteroides uniformis</name>
    <dbReference type="NCBI Taxonomy" id="820"/>
    <lineage>
        <taxon>Bacteria</taxon>
        <taxon>Pseudomonadati</taxon>
        <taxon>Bacteroidota</taxon>
        <taxon>Bacteroidia</taxon>
        <taxon>Bacteroidales</taxon>
        <taxon>Bacteroidaceae</taxon>
        <taxon>Bacteroides</taxon>
    </lineage>
</organism>
<feature type="transmembrane region" description="Helical" evidence="1">
    <location>
        <begin position="104"/>
        <end position="125"/>
    </location>
</feature>
<evidence type="ECO:0000313" key="6">
    <source>
        <dbReference type="Proteomes" id="UP000283766"/>
    </source>
</evidence>
<name>A0A413N6P5_BACUN</name>
<evidence type="ECO:0000313" key="7">
    <source>
        <dbReference type="Proteomes" id="UP000320533"/>
    </source>
</evidence>
<evidence type="ECO:0000313" key="3">
    <source>
        <dbReference type="EMBL" id="RGZ44219.1"/>
    </source>
</evidence>
<evidence type="ECO:0000256" key="1">
    <source>
        <dbReference type="SAM" id="Phobius"/>
    </source>
</evidence>
<dbReference type="PROSITE" id="PS51257">
    <property type="entry name" value="PROKAR_LIPOPROTEIN"/>
    <property type="match status" value="1"/>
</dbReference>
<dbReference type="EMBL" id="QSEE01000028">
    <property type="protein sequence ID" value="RGZ44219.1"/>
    <property type="molecule type" value="Genomic_DNA"/>
</dbReference>
<evidence type="ECO:0000313" key="5">
    <source>
        <dbReference type="Proteomes" id="UP000283684"/>
    </source>
</evidence>
<keyword evidence="1" id="KW-0812">Transmembrane</keyword>
<evidence type="ECO:0000313" key="2">
    <source>
        <dbReference type="EMBL" id="BBK87885.1"/>
    </source>
</evidence>
<dbReference type="Proteomes" id="UP000320533">
    <property type="component" value="Chromosome"/>
</dbReference>
<protein>
    <submittedName>
        <fullName evidence="3">Uncharacterized protein</fullName>
    </submittedName>
</protein>
<reference evidence="5 6" key="1">
    <citation type="submission" date="2018-08" db="EMBL/GenBank/DDBJ databases">
        <title>A genome reference for cultivated species of the human gut microbiota.</title>
        <authorList>
            <person name="Zou Y."/>
            <person name="Xue W."/>
            <person name="Luo G."/>
        </authorList>
    </citation>
    <scope>NUCLEOTIDE SEQUENCE [LARGE SCALE GENOMIC DNA]</scope>
    <source>
        <strain evidence="4 6">AM18-14LB</strain>
        <strain evidence="3 5">AM50-4</strain>
    </source>
</reference>
<evidence type="ECO:0000313" key="4">
    <source>
        <dbReference type="EMBL" id="RHH33663.1"/>
    </source>
</evidence>
<dbReference type="AlphaFoldDB" id="A0A413N6P5"/>
<dbReference type="Proteomes" id="UP000283766">
    <property type="component" value="Unassembled WGS sequence"/>
</dbReference>